<feature type="region of interest" description="Disordered" evidence="1">
    <location>
        <begin position="1"/>
        <end position="28"/>
    </location>
</feature>
<dbReference type="InterPro" id="IPR027417">
    <property type="entry name" value="P-loop_NTPase"/>
</dbReference>
<proteinExistence type="predicted"/>
<reference evidence="3" key="1">
    <citation type="journal article" date="2014" name="Science">
        <title>Ancient hybridizations among the ancestral genomes of bread wheat.</title>
        <authorList>
            <consortium name="International Wheat Genome Sequencing Consortium,"/>
            <person name="Marcussen T."/>
            <person name="Sandve S.R."/>
            <person name="Heier L."/>
            <person name="Spannagl M."/>
            <person name="Pfeifer M."/>
            <person name="Jakobsen K.S."/>
            <person name="Wulff B.B."/>
            <person name="Steuernagel B."/>
            <person name="Mayer K.F."/>
            <person name="Olsen O.A."/>
        </authorList>
    </citation>
    <scope>NUCLEOTIDE SEQUENCE [LARGE SCALE GENOMIC DNA]</scope>
    <source>
        <strain evidence="3">cv. AL8/78</strain>
    </source>
</reference>
<accession>A0A453EK78</accession>
<reference evidence="2" key="3">
    <citation type="journal article" date="2017" name="Nature">
        <title>Genome sequence of the progenitor of the wheat D genome Aegilops tauschii.</title>
        <authorList>
            <person name="Luo M.C."/>
            <person name="Gu Y.Q."/>
            <person name="Puiu D."/>
            <person name="Wang H."/>
            <person name="Twardziok S.O."/>
            <person name="Deal K.R."/>
            <person name="Huo N."/>
            <person name="Zhu T."/>
            <person name="Wang L."/>
            <person name="Wang Y."/>
            <person name="McGuire P.E."/>
            <person name="Liu S."/>
            <person name="Long H."/>
            <person name="Ramasamy R.K."/>
            <person name="Rodriguez J.C."/>
            <person name="Van S.L."/>
            <person name="Yuan L."/>
            <person name="Wang Z."/>
            <person name="Xia Z."/>
            <person name="Xiao L."/>
            <person name="Anderson O.D."/>
            <person name="Ouyang S."/>
            <person name="Liang Y."/>
            <person name="Zimin A.V."/>
            <person name="Pertea G."/>
            <person name="Qi P."/>
            <person name="Bennetzen J.L."/>
            <person name="Dai X."/>
            <person name="Dawson M.W."/>
            <person name="Muller H.G."/>
            <person name="Kugler K."/>
            <person name="Rivarola-Duarte L."/>
            <person name="Spannagl M."/>
            <person name="Mayer K.F.X."/>
            <person name="Lu F.H."/>
            <person name="Bevan M.W."/>
            <person name="Leroy P."/>
            <person name="Li P."/>
            <person name="You F.M."/>
            <person name="Sun Q."/>
            <person name="Liu Z."/>
            <person name="Lyons E."/>
            <person name="Wicker T."/>
            <person name="Salzberg S.L."/>
            <person name="Devos K.M."/>
            <person name="Dvorak J."/>
        </authorList>
    </citation>
    <scope>NUCLEOTIDE SEQUENCE [LARGE SCALE GENOMIC DNA]</scope>
    <source>
        <strain evidence="2">cv. AL8/78</strain>
    </source>
</reference>
<reference evidence="2" key="5">
    <citation type="journal article" date="2021" name="G3 (Bethesda)">
        <title>Aegilops tauschii genome assembly Aet v5.0 features greater sequence contiguity and improved annotation.</title>
        <authorList>
            <person name="Wang L."/>
            <person name="Zhu T."/>
            <person name="Rodriguez J.C."/>
            <person name="Deal K.R."/>
            <person name="Dubcovsky J."/>
            <person name="McGuire P.E."/>
            <person name="Lux T."/>
            <person name="Spannagl M."/>
            <person name="Mayer K.F.X."/>
            <person name="Baldrich P."/>
            <person name="Meyers B.C."/>
            <person name="Huo N."/>
            <person name="Gu Y.Q."/>
            <person name="Zhou H."/>
            <person name="Devos K.M."/>
            <person name="Bennetzen J.L."/>
            <person name="Unver T."/>
            <person name="Budak H."/>
            <person name="Gulick P.J."/>
            <person name="Galiba G."/>
            <person name="Kalapos B."/>
            <person name="Nelson D.R."/>
            <person name="Li P."/>
            <person name="You F.M."/>
            <person name="Luo M.C."/>
            <person name="Dvorak J."/>
        </authorList>
    </citation>
    <scope>NUCLEOTIDE SEQUENCE [LARGE SCALE GENOMIC DNA]</scope>
    <source>
        <strain evidence="2">cv. AL8/78</strain>
    </source>
</reference>
<protein>
    <submittedName>
        <fullName evidence="2">Uncharacterized protein</fullName>
    </submittedName>
</protein>
<name>A0A453EK78_AEGTS</name>
<dbReference type="EnsemblPlants" id="AET3Gv20374400.13">
    <property type="protein sequence ID" value="AET3Gv20374400.13"/>
    <property type="gene ID" value="AET3Gv20374400"/>
</dbReference>
<dbReference type="Proteomes" id="UP000015105">
    <property type="component" value="Chromosome 3D"/>
</dbReference>
<sequence>MPVPPHDDDDLQPDPVTPPHDNRIRPGLPQQHMKGLVSLVDKLQRACTALADQGEESALPADWNWDALPSVAVIGVQGYVVSRCLIPPRDIGGSCIIMLYLVV</sequence>
<reference evidence="3" key="2">
    <citation type="journal article" date="2017" name="Nat. Plants">
        <title>The Aegilops tauschii genome reveals multiple impacts of transposons.</title>
        <authorList>
            <person name="Zhao G."/>
            <person name="Zou C."/>
            <person name="Li K."/>
            <person name="Wang K."/>
            <person name="Li T."/>
            <person name="Gao L."/>
            <person name="Zhang X."/>
            <person name="Wang H."/>
            <person name="Yang Z."/>
            <person name="Liu X."/>
            <person name="Jiang W."/>
            <person name="Mao L."/>
            <person name="Kong X."/>
            <person name="Jiao Y."/>
            <person name="Jia J."/>
        </authorList>
    </citation>
    <scope>NUCLEOTIDE SEQUENCE [LARGE SCALE GENOMIC DNA]</scope>
    <source>
        <strain evidence="3">cv. AL8/78</strain>
    </source>
</reference>
<organism evidence="2 3">
    <name type="scientific">Aegilops tauschii subsp. strangulata</name>
    <name type="common">Goatgrass</name>
    <dbReference type="NCBI Taxonomy" id="200361"/>
    <lineage>
        <taxon>Eukaryota</taxon>
        <taxon>Viridiplantae</taxon>
        <taxon>Streptophyta</taxon>
        <taxon>Embryophyta</taxon>
        <taxon>Tracheophyta</taxon>
        <taxon>Spermatophyta</taxon>
        <taxon>Magnoliopsida</taxon>
        <taxon>Liliopsida</taxon>
        <taxon>Poales</taxon>
        <taxon>Poaceae</taxon>
        <taxon>BOP clade</taxon>
        <taxon>Pooideae</taxon>
        <taxon>Triticodae</taxon>
        <taxon>Triticeae</taxon>
        <taxon>Triticinae</taxon>
        <taxon>Aegilops</taxon>
    </lineage>
</organism>
<dbReference type="Gene3D" id="3.40.50.300">
    <property type="entry name" value="P-loop containing nucleotide triphosphate hydrolases"/>
    <property type="match status" value="1"/>
</dbReference>
<dbReference type="Gramene" id="AET3Gv20374400.13">
    <property type="protein sequence ID" value="AET3Gv20374400.13"/>
    <property type="gene ID" value="AET3Gv20374400"/>
</dbReference>
<evidence type="ECO:0000256" key="1">
    <source>
        <dbReference type="SAM" id="MobiDB-lite"/>
    </source>
</evidence>
<dbReference type="AlphaFoldDB" id="A0A453EK78"/>
<keyword evidence="3" id="KW-1185">Reference proteome</keyword>
<evidence type="ECO:0000313" key="3">
    <source>
        <dbReference type="Proteomes" id="UP000015105"/>
    </source>
</evidence>
<evidence type="ECO:0000313" key="2">
    <source>
        <dbReference type="EnsemblPlants" id="AET3Gv20374400.13"/>
    </source>
</evidence>
<reference evidence="2" key="4">
    <citation type="submission" date="2019-03" db="UniProtKB">
        <authorList>
            <consortium name="EnsemblPlants"/>
        </authorList>
    </citation>
    <scope>IDENTIFICATION</scope>
</reference>